<dbReference type="SMART" id="SM00342">
    <property type="entry name" value="HTH_ARAC"/>
    <property type="match status" value="1"/>
</dbReference>
<dbReference type="Proteomes" id="UP000244450">
    <property type="component" value="Unassembled WGS sequence"/>
</dbReference>
<dbReference type="SUPFAM" id="SSF46689">
    <property type="entry name" value="Homeodomain-like"/>
    <property type="match status" value="1"/>
</dbReference>
<evidence type="ECO:0000256" key="2">
    <source>
        <dbReference type="ARBA" id="ARBA00023125"/>
    </source>
</evidence>
<dbReference type="AlphaFoldDB" id="A0A2T7BNH4"/>
<comment type="caution">
    <text evidence="5">The sequence shown here is derived from an EMBL/GenBank/DDBJ whole genome shotgun (WGS) entry which is preliminary data.</text>
</comment>
<dbReference type="EMBL" id="QCYK01000001">
    <property type="protein sequence ID" value="PUZ29190.1"/>
    <property type="molecule type" value="Genomic_DNA"/>
</dbReference>
<sequence length="319" mass="36181">MAIINLLMAKAAIPVYNLRNALHAHRDPGQPGDFGYASLPETRRIAGFELYSNRGMLPAIGPIRSSFYRMGLSMRGTCDVQLGLEHFHHEDGTVNFTFPNQVFSKANLSDDAFGYYLLFETDFLNELVPAMQIGVEFPFFCFNGVPFFKFNAAELAQIEAFILKINEELHGDQPGREKAIKMYVYLILLECRRSYDRQGLGNEAHLSEALRLVRRFRQLVSEHFLSHHQVADYAGMLHVTPNHLNRTIKDNTGQTASDLIAAMQLQEARSLLRYTDMSAAEIGYRLSFSDPSSFNRFFRKATGQTPLDYKKAYFGLSPA</sequence>
<dbReference type="OrthoDB" id="1007667at2"/>
<keyword evidence="2" id="KW-0238">DNA-binding</keyword>
<gene>
    <name evidence="5" type="ORF">DCC81_06930</name>
</gene>
<keyword evidence="6" id="KW-1185">Reference proteome</keyword>
<evidence type="ECO:0000256" key="1">
    <source>
        <dbReference type="ARBA" id="ARBA00023015"/>
    </source>
</evidence>
<dbReference type="PROSITE" id="PS01124">
    <property type="entry name" value="HTH_ARAC_FAMILY_2"/>
    <property type="match status" value="1"/>
</dbReference>
<keyword evidence="1" id="KW-0805">Transcription regulation</keyword>
<dbReference type="PANTHER" id="PTHR43280:SF32">
    <property type="entry name" value="TRANSCRIPTIONAL REGULATORY PROTEIN"/>
    <property type="match status" value="1"/>
</dbReference>
<accession>A0A2T7BNH4</accession>
<keyword evidence="3" id="KW-0804">Transcription</keyword>
<dbReference type="InterPro" id="IPR037923">
    <property type="entry name" value="HTH-like"/>
</dbReference>
<dbReference type="GO" id="GO:0003700">
    <property type="term" value="F:DNA-binding transcription factor activity"/>
    <property type="evidence" value="ECO:0007669"/>
    <property type="project" value="InterPro"/>
</dbReference>
<name>A0A2T7BNH4_9BACT</name>
<protein>
    <submittedName>
        <fullName evidence="5">AraC family transcriptional regulator</fullName>
    </submittedName>
</protein>
<dbReference type="PANTHER" id="PTHR43280">
    <property type="entry name" value="ARAC-FAMILY TRANSCRIPTIONAL REGULATOR"/>
    <property type="match status" value="1"/>
</dbReference>
<dbReference type="InterPro" id="IPR018060">
    <property type="entry name" value="HTH_AraC"/>
</dbReference>
<reference evidence="5 6" key="1">
    <citation type="submission" date="2018-04" db="EMBL/GenBank/DDBJ databases">
        <title>Chitinophaga fuyangensis sp. nov., isolated from soil in a chemical factory.</title>
        <authorList>
            <person name="Chen K."/>
        </authorList>
    </citation>
    <scope>NUCLEOTIDE SEQUENCE [LARGE SCALE GENOMIC DNA]</scope>
    <source>
        <strain evidence="5 6">LY-1</strain>
    </source>
</reference>
<dbReference type="Pfam" id="PF12833">
    <property type="entry name" value="HTH_18"/>
    <property type="match status" value="1"/>
</dbReference>
<dbReference type="GO" id="GO:0043565">
    <property type="term" value="F:sequence-specific DNA binding"/>
    <property type="evidence" value="ECO:0007669"/>
    <property type="project" value="InterPro"/>
</dbReference>
<feature type="domain" description="HTH araC/xylS-type" evidence="4">
    <location>
        <begin position="214"/>
        <end position="312"/>
    </location>
</feature>
<proteinExistence type="predicted"/>
<evidence type="ECO:0000313" key="6">
    <source>
        <dbReference type="Proteomes" id="UP000244450"/>
    </source>
</evidence>
<evidence type="ECO:0000259" key="4">
    <source>
        <dbReference type="PROSITE" id="PS01124"/>
    </source>
</evidence>
<dbReference type="Gene3D" id="1.10.10.60">
    <property type="entry name" value="Homeodomain-like"/>
    <property type="match status" value="1"/>
</dbReference>
<evidence type="ECO:0000313" key="5">
    <source>
        <dbReference type="EMBL" id="PUZ29190.1"/>
    </source>
</evidence>
<evidence type="ECO:0000256" key="3">
    <source>
        <dbReference type="ARBA" id="ARBA00023163"/>
    </source>
</evidence>
<dbReference type="InterPro" id="IPR009057">
    <property type="entry name" value="Homeodomain-like_sf"/>
</dbReference>
<organism evidence="5 6">
    <name type="scientific">Chitinophaga parva</name>
    <dbReference type="NCBI Taxonomy" id="2169414"/>
    <lineage>
        <taxon>Bacteria</taxon>
        <taxon>Pseudomonadati</taxon>
        <taxon>Bacteroidota</taxon>
        <taxon>Chitinophagia</taxon>
        <taxon>Chitinophagales</taxon>
        <taxon>Chitinophagaceae</taxon>
        <taxon>Chitinophaga</taxon>
    </lineage>
</organism>
<dbReference type="SUPFAM" id="SSF51215">
    <property type="entry name" value="Regulatory protein AraC"/>
    <property type="match status" value="1"/>
</dbReference>